<evidence type="ECO:0008006" key="3">
    <source>
        <dbReference type="Google" id="ProtNLM"/>
    </source>
</evidence>
<evidence type="ECO:0000313" key="2">
    <source>
        <dbReference type="Proteomes" id="UP000234845"/>
    </source>
</evidence>
<sequence>MTVIEAECGLALAAYGVRWRAWDDATVIYDPISGDTHRIDKPSGAMLRALSEQGAMETARLRARVDPSGDEAHFLAVAGLLLDLDVLEQA</sequence>
<dbReference type="InterPro" id="IPR027599">
    <property type="entry name" value="PqqD-rel_X"/>
</dbReference>
<accession>A0A2N5XYJ6</accession>
<gene>
    <name evidence="1" type="ORF">CWI75_17300</name>
</gene>
<keyword evidence="2" id="KW-1185">Reference proteome</keyword>
<evidence type="ECO:0000313" key="1">
    <source>
        <dbReference type="EMBL" id="PLW81189.1"/>
    </source>
</evidence>
<reference evidence="2" key="1">
    <citation type="submission" date="2017-11" db="EMBL/GenBank/DDBJ databases">
        <title>The draft genome sequence of Chromatocurvus sp. F02.</title>
        <authorList>
            <person name="Du Z.-J."/>
            <person name="Chang Y.-Q."/>
        </authorList>
    </citation>
    <scope>NUCLEOTIDE SEQUENCE [LARGE SCALE GENOMIC DNA]</scope>
    <source>
        <strain evidence="2">F02</strain>
    </source>
</reference>
<organism evidence="1 2">
    <name type="scientific">Kineobactrum sediminis</name>
    <dbReference type="NCBI Taxonomy" id="1905677"/>
    <lineage>
        <taxon>Bacteria</taxon>
        <taxon>Pseudomonadati</taxon>
        <taxon>Pseudomonadota</taxon>
        <taxon>Gammaproteobacteria</taxon>
        <taxon>Cellvibrionales</taxon>
        <taxon>Halieaceae</taxon>
        <taxon>Kineobactrum</taxon>
    </lineage>
</organism>
<name>A0A2N5XYJ6_9GAMM</name>
<dbReference type="AlphaFoldDB" id="A0A2N5XYJ6"/>
<dbReference type="EMBL" id="PKLZ01000016">
    <property type="protein sequence ID" value="PLW81189.1"/>
    <property type="molecule type" value="Genomic_DNA"/>
</dbReference>
<dbReference type="NCBIfam" id="TIGR04353">
    <property type="entry name" value="PqqD_rel_X"/>
    <property type="match status" value="1"/>
</dbReference>
<comment type="caution">
    <text evidence="1">The sequence shown here is derived from an EMBL/GenBank/DDBJ whole genome shotgun (WGS) entry which is preliminary data.</text>
</comment>
<proteinExistence type="predicted"/>
<protein>
    <recommendedName>
        <fullName evidence="3">HPr-rel-A system PqqD family peptide chaperone</fullName>
    </recommendedName>
</protein>
<dbReference type="Proteomes" id="UP000234845">
    <property type="component" value="Unassembled WGS sequence"/>
</dbReference>